<evidence type="ECO:0008006" key="4">
    <source>
        <dbReference type="Google" id="ProtNLM"/>
    </source>
</evidence>
<proteinExistence type="predicted"/>
<comment type="caution">
    <text evidence="2">The sequence shown here is derived from an EMBL/GenBank/DDBJ whole genome shotgun (WGS) entry which is preliminary data.</text>
</comment>
<gene>
    <name evidence="2" type="ORF">C0Q91_24160</name>
</gene>
<evidence type="ECO:0000313" key="3">
    <source>
        <dbReference type="Proteomes" id="UP000292095"/>
    </source>
</evidence>
<organism evidence="2 3">
    <name type="scientific">Streptomyces albidoflavus</name>
    <dbReference type="NCBI Taxonomy" id="1886"/>
    <lineage>
        <taxon>Bacteria</taxon>
        <taxon>Bacillati</taxon>
        <taxon>Actinomycetota</taxon>
        <taxon>Actinomycetes</taxon>
        <taxon>Kitasatosporales</taxon>
        <taxon>Streptomycetaceae</taxon>
        <taxon>Streptomyces</taxon>
        <taxon>Streptomyces albidoflavus group</taxon>
    </lineage>
</organism>
<accession>A0AB37X8Q3</accession>
<evidence type="ECO:0000313" key="2">
    <source>
        <dbReference type="EMBL" id="RZE35252.1"/>
    </source>
</evidence>
<dbReference type="EMBL" id="PKLK01000027">
    <property type="protein sequence ID" value="RZE35252.1"/>
    <property type="molecule type" value="Genomic_DNA"/>
</dbReference>
<evidence type="ECO:0000256" key="1">
    <source>
        <dbReference type="SAM" id="Phobius"/>
    </source>
</evidence>
<name>A0AB37X8Q3_9ACTN</name>
<keyword evidence="1" id="KW-0812">Transmembrane</keyword>
<feature type="transmembrane region" description="Helical" evidence="1">
    <location>
        <begin position="52"/>
        <end position="74"/>
    </location>
</feature>
<reference evidence="2 3" key="1">
    <citation type="submission" date="2017-12" db="EMBL/GenBank/DDBJ databases">
        <title>Population genomics insights into the ecological differentiation and adaptive evolution in streptomycetes.</title>
        <authorList>
            <person name="Li Y."/>
            <person name="Huang Y."/>
        </authorList>
    </citation>
    <scope>NUCLEOTIDE SEQUENCE [LARGE SCALE GENOMIC DNA]</scope>
    <source>
        <strain evidence="2 3">FXJ.2339</strain>
    </source>
</reference>
<dbReference type="Proteomes" id="UP000292095">
    <property type="component" value="Unassembled WGS sequence"/>
</dbReference>
<sequence>MTVMTKLYYRFVYWRRRLGRAVRPAPGPRRPAPGRGQRLLAVKRSAYRFRPLYVFAVIVAIVLAVSYLMAAGGAGRGPLPW</sequence>
<keyword evidence="1" id="KW-0472">Membrane</keyword>
<protein>
    <recommendedName>
        <fullName evidence="4">Integral membrane protein</fullName>
    </recommendedName>
</protein>
<keyword evidence="1" id="KW-1133">Transmembrane helix</keyword>
<dbReference type="AlphaFoldDB" id="A0AB37X8Q3"/>